<proteinExistence type="predicted"/>
<sequence length="156" mass="17663">MPSLPQCTSAAPDEEELCDTLQEHIERLEQRDLASMRQGAVLRRKLEELRELRRDRHGALQAAQRRAQERRQAEESEMARRGEAAARALEAEFHGRWEAARGREEQLEERLRAASGRPTCRSGGAAARSSCAARTAGRTSARQRPPRHRFPSPTRS</sequence>
<feature type="compositionally biased region" description="Basic and acidic residues" evidence="1">
    <location>
        <begin position="66"/>
        <end position="112"/>
    </location>
</feature>
<dbReference type="Proteomes" id="UP001189429">
    <property type="component" value="Unassembled WGS sequence"/>
</dbReference>
<comment type="caution">
    <text evidence="2">The sequence shown here is derived from an EMBL/GenBank/DDBJ whole genome shotgun (WGS) entry which is preliminary data.</text>
</comment>
<evidence type="ECO:0000256" key="1">
    <source>
        <dbReference type="SAM" id="MobiDB-lite"/>
    </source>
</evidence>
<name>A0ABN9T4S5_9DINO</name>
<evidence type="ECO:0000313" key="2">
    <source>
        <dbReference type="EMBL" id="CAK0839812.1"/>
    </source>
</evidence>
<protein>
    <submittedName>
        <fullName evidence="2">Uncharacterized protein</fullName>
    </submittedName>
</protein>
<dbReference type="EMBL" id="CAUYUJ010014327">
    <property type="protein sequence ID" value="CAK0839812.1"/>
    <property type="molecule type" value="Genomic_DNA"/>
</dbReference>
<feature type="compositionally biased region" description="Low complexity" evidence="1">
    <location>
        <begin position="119"/>
        <end position="142"/>
    </location>
</feature>
<accession>A0ABN9T4S5</accession>
<organism evidence="2 3">
    <name type="scientific">Prorocentrum cordatum</name>
    <dbReference type="NCBI Taxonomy" id="2364126"/>
    <lineage>
        <taxon>Eukaryota</taxon>
        <taxon>Sar</taxon>
        <taxon>Alveolata</taxon>
        <taxon>Dinophyceae</taxon>
        <taxon>Prorocentrales</taxon>
        <taxon>Prorocentraceae</taxon>
        <taxon>Prorocentrum</taxon>
    </lineage>
</organism>
<reference evidence="2" key="1">
    <citation type="submission" date="2023-10" db="EMBL/GenBank/DDBJ databases">
        <authorList>
            <person name="Chen Y."/>
            <person name="Shah S."/>
            <person name="Dougan E. K."/>
            <person name="Thang M."/>
            <person name="Chan C."/>
        </authorList>
    </citation>
    <scope>NUCLEOTIDE SEQUENCE [LARGE SCALE GENOMIC DNA]</scope>
</reference>
<gene>
    <name evidence="2" type="ORF">PCOR1329_LOCUS35410</name>
</gene>
<evidence type="ECO:0000313" key="3">
    <source>
        <dbReference type="Proteomes" id="UP001189429"/>
    </source>
</evidence>
<keyword evidence="3" id="KW-1185">Reference proteome</keyword>
<feature type="region of interest" description="Disordered" evidence="1">
    <location>
        <begin position="56"/>
        <end position="156"/>
    </location>
</feature>